<gene>
    <name evidence="1" type="ORF">RT717_09750</name>
</gene>
<evidence type="ECO:0000313" key="1">
    <source>
        <dbReference type="EMBL" id="WOK08918.1"/>
    </source>
</evidence>
<protein>
    <submittedName>
        <fullName evidence="1">Uncharacterized protein</fullName>
    </submittedName>
</protein>
<accession>A0ABZ0IX19</accession>
<reference evidence="1 2" key="1">
    <citation type="journal article" date="2023" name="Microbiol. Resour. Announc.">
        <title>Complete Genome Sequence of Imperialibacter roseus strain P4T.</title>
        <authorList>
            <person name="Tizabi D.R."/>
            <person name="Bachvaroff T."/>
            <person name="Hill R.T."/>
        </authorList>
    </citation>
    <scope>NUCLEOTIDE SEQUENCE [LARGE SCALE GENOMIC DNA]</scope>
    <source>
        <strain evidence="1 2">P4T</strain>
    </source>
</reference>
<dbReference type="RefSeq" id="WP_317491547.1">
    <property type="nucleotide sequence ID" value="NZ_CP136051.1"/>
</dbReference>
<evidence type="ECO:0000313" key="2">
    <source>
        <dbReference type="Proteomes" id="UP001302349"/>
    </source>
</evidence>
<name>A0ABZ0IX19_9BACT</name>
<organism evidence="1 2">
    <name type="scientific">Imperialibacter roseus</name>
    <dbReference type="NCBI Taxonomy" id="1324217"/>
    <lineage>
        <taxon>Bacteria</taxon>
        <taxon>Pseudomonadati</taxon>
        <taxon>Bacteroidota</taxon>
        <taxon>Cytophagia</taxon>
        <taxon>Cytophagales</taxon>
        <taxon>Flammeovirgaceae</taxon>
        <taxon>Imperialibacter</taxon>
    </lineage>
</organism>
<sequence>MSSIVVNPKSEKELRFLSELLQKLGIDAKVLSDEEVEDLGLSLLMKDIDRADQVSEDEVMEKLGG</sequence>
<dbReference type="Proteomes" id="UP001302349">
    <property type="component" value="Chromosome"/>
</dbReference>
<dbReference type="EMBL" id="CP136051">
    <property type="protein sequence ID" value="WOK08918.1"/>
    <property type="molecule type" value="Genomic_DNA"/>
</dbReference>
<keyword evidence="2" id="KW-1185">Reference proteome</keyword>
<proteinExistence type="predicted"/>